<comment type="caution">
    <text evidence="6">The sequence shown here is derived from an EMBL/GenBank/DDBJ whole genome shotgun (WGS) entry which is preliminary data.</text>
</comment>
<dbReference type="InterPro" id="IPR027477">
    <property type="entry name" value="Succ_DH/fumarate_Rdtase_cat_sf"/>
</dbReference>
<sequence>MSRHHPWSFKKFISVLLRDFLSKLSNTDIDIAIVGGGGSGLIAALAASQKASSIAVFESTQRFGGHTLMTESMIPAAASKFQKENGIEDSPWIMFNDILRANGGDCNRELVRTLCEKSATVVEWLSDFCNIDFELVTDFLYPGHSRHRMHSTQNRTGGQLIQKIVNKINSMGNIYLLSGRRVIDLIIDEHEVKGIKVLYGKDTEEIRAKKVILASGGYGANRKLLEKYCKEAKEMDYFGNAEHRGDAVIWGEKIGAGLRYMDSYQAHSAVSKYGILITWKTMMNGGIMVNEIGERFADETMSYSSFARYLIKQPNKRGFEIYDKEIHYDTMKFEEYRKAVHIGAVISSESAEGLARALGLNEKNVIKTIEEYNSYASGVPDKFGRIIRKKLIPPFFGVEVYPALFHTQGGLAIDINARVLSNNSSIIPNLYAVGDAAEGISGHGASGYLTGNGLLCATVLGFIAGTHSTNQL</sequence>
<keyword evidence="3" id="KW-0274">FAD</keyword>
<dbReference type="InterPro" id="IPR036188">
    <property type="entry name" value="FAD/NAD-bd_sf"/>
</dbReference>
<protein>
    <recommendedName>
        <fullName evidence="5">FAD-dependent oxidoreductase 2 FAD-binding domain-containing protein</fullName>
    </recommendedName>
</protein>
<dbReference type="SUPFAM" id="SSF51905">
    <property type="entry name" value="FAD/NAD(P)-binding domain"/>
    <property type="match status" value="1"/>
</dbReference>
<evidence type="ECO:0000313" key="6">
    <source>
        <dbReference type="EMBL" id="PSN82772.1"/>
    </source>
</evidence>
<dbReference type="GO" id="GO:0016491">
    <property type="term" value="F:oxidoreductase activity"/>
    <property type="evidence" value="ECO:0007669"/>
    <property type="project" value="UniProtKB-KW"/>
</dbReference>
<evidence type="ECO:0000256" key="3">
    <source>
        <dbReference type="ARBA" id="ARBA00022827"/>
    </source>
</evidence>
<comment type="cofactor">
    <cofactor evidence="1">
        <name>FAD</name>
        <dbReference type="ChEBI" id="CHEBI:57692"/>
    </cofactor>
</comment>
<accession>A0A2R6A8J6</accession>
<evidence type="ECO:0000313" key="7">
    <source>
        <dbReference type="Proteomes" id="UP000240569"/>
    </source>
</evidence>
<dbReference type="Proteomes" id="UP000240569">
    <property type="component" value="Unassembled WGS sequence"/>
</dbReference>
<dbReference type="AlphaFoldDB" id="A0A2R6A8J6"/>
<dbReference type="PANTHER" id="PTHR43400">
    <property type="entry name" value="FUMARATE REDUCTASE"/>
    <property type="match status" value="1"/>
</dbReference>
<keyword evidence="2" id="KW-0285">Flavoprotein</keyword>
<organism evidence="6 7">
    <name type="scientific">Candidatus Marsarchaeota G1 archaeon BE_D</name>
    <dbReference type="NCBI Taxonomy" id="1978156"/>
    <lineage>
        <taxon>Archaea</taxon>
        <taxon>Candidatus Marsarchaeota</taxon>
        <taxon>Candidatus Marsarchaeota group 1</taxon>
    </lineage>
</organism>
<gene>
    <name evidence="6" type="ORF">B9Q02_11255</name>
</gene>
<dbReference type="EMBL" id="NEXD01000132">
    <property type="protein sequence ID" value="PSN82772.1"/>
    <property type="molecule type" value="Genomic_DNA"/>
</dbReference>
<dbReference type="Pfam" id="PF00890">
    <property type="entry name" value="FAD_binding_2"/>
    <property type="match status" value="1"/>
</dbReference>
<keyword evidence="4" id="KW-0560">Oxidoreductase</keyword>
<evidence type="ECO:0000256" key="4">
    <source>
        <dbReference type="ARBA" id="ARBA00023002"/>
    </source>
</evidence>
<dbReference type="PRINTS" id="PR00368">
    <property type="entry name" value="FADPNR"/>
</dbReference>
<feature type="domain" description="FAD-dependent oxidoreductase 2 FAD-binding" evidence="5">
    <location>
        <begin position="30"/>
        <end position="442"/>
    </location>
</feature>
<dbReference type="Gene3D" id="3.50.50.60">
    <property type="entry name" value="FAD/NAD(P)-binding domain"/>
    <property type="match status" value="1"/>
</dbReference>
<reference evidence="6 7" key="1">
    <citation type="submission" date="2017-04" db="EMBL/GenBank/DDBJ databases">
        <title>Novel microbial lineages endemic to geothermal iron-oxide mats fill important gaps in the evolutionary history of Archaea.</title>
        <authorList>
            <person name="Jay Z.J."/>
            <person name="Beam J.P."/>
            <person name="Dlakic M."/>
            <person name="Rusch D.B."/>
            <person name="Kozubal M.A."/>
            <person name="Inskeep W.P."/>
        </authorList>
    </citation>
    <scope>NUCLEOTIDE SEQUENCE [LARGE SCALE GENOMIC DNA]</scope>
    <source>
        <strain evidence="6">BE_D</strain>
    </source>
</reference>
<evidence type="ECO:0000256" key="1">
    <source>
        <dbReference type="ARBA" id="ARBA00001974"/>
    </source>
</evidence>
<proteinExistence type="predicted"/>
<dbReference type="Gene3D" id="3.90.700.10">
    <property type="entry name" value="Succinate dehydrogenase/fumarate reductase flavoprotein, catalytic domain"/>
    <property type="match status" value="1"/>
</dbReference>
<name>A0A2R6A8J6_9ARCH</name>
<dbReference type="SUPFAM" id="SSF56425">
    <property type="entry name" value="Succinate dehydrogenase/fumarate reductase flavoprotein, catalytic domain"/>
    <property type="match status" value="1"/>
</dbReference>
<evidence type="ECO:0000256" key="2">
    <source>
        <dbReference type="ARBA" id="ARBA00022630"/>
    </source>
</evidence>
<dbReference type="InterPro" id="IPR050315">
    <property type="entry name" value="FAD-oxidoreductase_2"/>
</dbReference>
<dbReference type="InterPro" id="IPR003953">
    <property type="entry name" value="FAD-dep_OxRdtase_2_FAD-bd"/>
</dbReference>
<dbReference type="PANTHER" id="PTHR43400:SF7">
    <property type="entry name" value="FAD-DEPENDENT OXIDOREDUCTASE 2 FAD BINDING DOMAIN-CONTAINING PROTEIN"/>
    <property type="match status" value="1"/>
</dbReference>
<evidence type="ECO:0000259" key="5">
    <source>
        <dbReference type="Pfam" id="PF00890"/>
    </source>
</evidence>